<organism evidence="1 2">
    <name type="scientific">Ignisphaera cupida</name>
    <dbReference type="NCBI Taxonomy" id="3050454"/>
    <lineage>
        <taxon>Archaea</taxon>
        <taxon>Thermoproteota</taxon>
        <taxon>Thermoprotei</taxon>
        <taxon>Desulfurococcales</taxon>
        <taxon>Desulfurococcaceae</taxon>
        <taxon>Ignisphaera</taxon>
    </lineage>
</organism>
<reference evidence="1 2" key="1">
    <citation type="submission" date="2023-05" db="EMBL/GenBank/DDBJ databases">
        <title>A new hyperthermophilic archaea 'Ignisphaera cupida' sp. nov. and description of the family 'Ignisphaeraceae' fam. nov.</title>
        <authorList>
            <person name="Podosokorskaya O.A."/>
            <person name="Elcheninov A.G."/>
            <person name="Klukina A."/>
            <person name="Merkel A.Y."/>
        </authorList>
    </citation>
    <scope>NUCLEOTIDE SEQUENCE [LARGE SCALE GENOMIC DNA]</scope>
    <source>
        <strain evidence="1 2">4213-co</strain>
    </source>
</reference>
<accession>A0ABD4Z6Y1</accession>
<sequence>MFFIDESPLVEKTFFYNPLAEDNLRRNLFNILGIRERVYEGLCKFRSMGLFLTNAIKCRVSRKVVRTIPRAVISNCLKF</sequence>
<name>A0ABD4Z6Y1_9CREN</name>
<dbReference type="EMBL" id="JASNVW010000003">
    <property type="protein sequence ID" value="MDK6028884.1"/>
    <property type="molecule type" value="Genomic_DNA"/>
</dbReference>
<dbReference type="RefSeq" id="WP_285273870.1">
    <property type="nucleotide sequence ID" value="NZ_JASNVW010000003.1"/>
</dbReference>
<gene>
    <name evidence="1" type="ORF">QPL79_05865</name>
</gene>
<evidence type="ECO:0000313" key="2">
    <source>
        <dbReference type="Proteomes" id="UP001529235"/>
    </source>
</evidence>
<dbReference type="Proteomes" id="UP001529235">
    <property type="component" value="Unassembled WGS sequence"/>
</dbReference>
<dbReference type="AlphaFoldDB" id="A0ABD4Z6Y1"/>
<comment type="caution">
    <text evidence="1">The sequence shown here is derived from an EMBL/GenBank/DDBJ whole genome shotgun (WGS) entry which is preliminary data.</text>
</comment>
<proteinExistence type="predicted"/>
<protein>
    <submittedName>
        <fullName evidence="1">Uncharacterized protein</fullName>
    </submittedName>
</protein>
<keyword evidence="2" id="KW-1185">Reference proteome</keyword>
<evidence type="ECO:0000313" key="1">
    <source>
        <dbReference type="EMBL" id="MDK6028884.1"/>
    </source>
</evidence>